<protein>
    <submittedName>
        <fullName evidence="1">Uncharacterized protein</fullName>
    </submittedName>
</protein>
<reference evidence="1" key="1">
    <citation type="submission" date="2021-01" db="EMBL/GenBank/DDBJ databases">
        <authorList>
            <person name="Corre E."/>
            <person name="Pelletier E."/>
            <person name="Niang G."/>
            <person name="Scheremetjew M."/>
            <person name="Finn R."/>
            <person name="Kale V."/>
            <person name="Holt S."/>
            <person name="Cochrane G."/>
            <person name="Meng A."/>
            <person name="Brown T."/>
            <person name="Cohen L."/>
        </authorList>
    </citation>
    <scope>NUCLEOTIDE SEQUENCE</scope>
    <source>
        <strain evidence="1">CCMP1243</strain>
    </source>
</reference>
<accession>A0A7S2STP8</accession>
<gene>
    <name evidence="1" type="ORF">RMAR1173_LOCUS18909</name>
</gene>
<dbReference type="AlphaFoldDB" id="A0A7S2STP8"/>
<proteinExistence type="predicted"/>
<evidence type="ECO:0000313" key="1">
    <source>
        <dbReference type="EMBL" id="CAD9707918.1"/>
    </source>
</evidence>
<organism evidence="1">
    <name type="scientific">Rhizochromulina marina</name>
    <dbReference type="NCBI Taxonomy" id="1034831"/>
    <lineage>
        <taxon>Eukaryota</taxon>
        <taxon>Sar</taxon>
        <taxon>Stramenopiles</taxon>
        <taxon>Ochrophyta</taxon>
        <taxon>Dictyochophyceae</taxon>
        <taxon>Rhizochromulinales</taxon>
        <taxon>Rhizochromulina</taxon>
    </lineage>
</organism>
<dbReference type="EMBL" id="HBHJ01028551">
    <property type="protein sequence ID" value="CAD9707918.1"/>
    <property type="molecule type" value="Transcribed_RNA"/>
</dbReference>
<sequence length="377" mass="40498">MDIAALDATWPPRFGIYDHSLYYPANVGRLAELGPRGGFAANNDMVLHGVDQAFAVLDKDTPPDGHLTLTLSATKGFLSLNSVDGLTFVTGDGFQDESLVIRGTVSALNMALRDLRYLPHPGATGWDTVQAVVQDSPLECGLNATHLTGVTPRNASSCDDGVRHEVEGDLRIYITAVNDPPTIQVPHEVWTVKANSWTELAQGALVVSDSDMEEAMQQDDHGNFAAPPMTVSLATERGGRLRLHTFEGLAFVEGDGNEDMALTMVGSITSINQALDGLEYRCKPGARAAKCAEESSDRITIQANDNGYSGRGGALSASAFFDVDVVASDDSSGMSESIESEVYPAGTLSWHDVHDGYQALPEERKQTRFGDGDFWDD</sequence>
<name>A0A7S2STP8_9STRA</name>